<dbReference type="PATRIC" id="fig|1254432.3.peg.10815"/>
<organism evidence="2 3">
    <name type="scientific">Sorangium cellulosum So0157-2</name>
    <dbReference type="NCBI Taxonomy" id="1254432"/>
    <lineage>
        <taxon>Bacteria</taxon>
        <taxon>Pseudomonadati</taxon>
        <taxon>Myxococcota</taxon>
        <taxon>Polyangia</taxon>
        <taxon>Polyangiales</taxon>
        <taxon>Polyangiaceae</taxon>
        <taxon>Sorangium</taxon>
    </lineage>
</organism>
<dbReference type="STRING" id="1254432.SCE1572_47895"/>
<evidence type="ECO:0000313" key="2">
    <source>
        <dbReference type="EMBL" id="AGP41546.1"/>
    </source>
</evidence>
<dbReference type="HOGENOM" id="CLU_711520_0_0_7"/>
<feature type="region of interest" description="Disordered" evidence="1">
    <location>
        <begin position="136"/>
        <end position="157"/>
    </location>
</feature>
<dbReference type="RefSeq" id="WP_020741414.1">
    <property type="nucleotide sequence ID" value="NC_021658.1"/>
</dbReference>
<evidence type="ECO:0000313" key="3">
    <source>
        <dbReference type="Proteomes" id="UP000014803"/>
    </source>
</evidence>
<dbReference type="OrthoDB" id="7015565at2"/>
<dbReference type="KEGG" id="scu:SCE1572_47895"/>
<name>S4YB45_SORCE</name>
<accession>S4YB45</accession>
<dbReference type="Proteomes" id="UP000014803">
    <property type="component" value="Chromosome"/>
</dbReference>
<proteinExistence type="predicted"/>
<dbReference type="EMBL" id="CP003969">
    <property type="protein sequence ID" value="AGP41546.1"/>
    <property type="molecule type" value="Genomic_DNA"/>
</dbReference>
<sequence>MIRLTRAIPVSSFDAGATVAVGRDRPEFLAVARLAADLARPIGARDVLRELLGPRPDVLGWRVIERCVDLRLLERIGEGGEAALSEIGRRALDHGEVLVPEEGIWRFFVVDDPLVPAVLIDVQRLEAEPVRKEREAAKEARARGERSPQPERSPDLLRRCCGVGPLRSVSHGPLFQLVELGERGSSGPRGQLRLEFTWDAAPSIRLSGRLPSHDDGERAKPIDAEVDLPEVVGRWRREVLWKMLVTHATRVPGPELDRWRAVAGRSVVPATFQSLPDAARRVFRRNLDVPASDLQELGRFDATVLKDVHVVPATQADAEAWLSWLQWEAVNDYALPIELEQKSRELHALFPHHQPRALSASELLAKARAERGDRSWCLLAPSDLGLWS</sequence>
<reference evidence="2 3" key="1">
    <citation type="journal article" date="2013" name="Sci. Rep.">
        <title>Extraordinary expansion of a Sorangium cellulosum genome from an alkaline milieu.</title>
        <authorList>
            <person name="Han K."/>
            <person name="Li Z.F."/>
            <person name="Peng R."/>
            <person name="Zhu L.P."/>
            <person name="Zhou T."/>
            <person name="Wang L.G."/>
            <person name="Li S.G."/>
            <person name="Zhang X.B."/>
            <person name="Hu W."/>
            <person name="Wu Z.H."/>
            <person name="Qin N."/>
            <person name="Li Y.Z."/>
        </authorList>
    </citation>
    <scope>NUCLEOTIDE SEQUENCE [LARGE SCALE GENOMIC DNA]</scope>
    <source>
        <strain evidence="2 3">So0157-2</strain>
    </source>
</reference>
<evidence type="ECO:0000256" key="1">
    <source>
        <dbReference type="SAM" id="MobiDB-lite"/>
    </source>
</evidence>
<protein>
    <submittedName>
        <fullName evidence="2">Uncharacterized protein</fullName>
    </submittedName>
</protein>
<gene>
    <name evidence="2" type="ORF">SCE1572_47895</name>
</gene>
<dbReference type="AlphaFoldDB" id="S4YB45"/>